<keyword evidence="2" id="KW-1185">Reference proteome</keyword>
<name>A0AAQ4D8R2_AMBAM</name>
<protein>
    <submittedName>
        <fullName evidence="1">Uncharacterized protein</fullName>
    </submittedName>
</protein>
<evidence type="ECO:0000313" key="2">
    <source>
        <dbReference type="Proteomes" id="UP001321473"/>
    </source>
</evidence>
<accession>A0AAQ4D8R2</accession>
<evidence type="ECO:0000313" key="1">
    <source>
        <dbReference type="EMBL" id="KAK8758852.1"/>
    </source>
</evidence>
<proteinExistence type="predicted"/>
<organism evidence="1 2">
    <name type="scientific">Amblyomma americanum</name>
    <name type="common">Lone star tick</name>
    <dbReference type="NCBI Taxonomy" id="6943"/>
    <lineage>
        <taxon>Eukaryota</taxon>
        <taxon>Metazoa</taxon>
        <taxon>Ecdysozoa</taxon>
        <taxon>Arthropoda</taxon>
        <taxon>Chelicerata</taxon>
        <taxon>Arachnida</taxon>
        <taxon>Acari</taxon>
        <taxon>Parasitiformes</taxon>
        <taxon>Ixodida</taxon>
        <taxon>Ixodoidea</taxon>
        <taxon>Ixodidae</taxon>
        <taxon>Amblyomminae</taxon>
        <taxon>Amblyomma</taxon>
    </lineage>
</organism>
<gene>
    <name evidence="1" type="ORF">V5799_003516</name>
</gene>
<dbReference type="AlphaFoldDB" id="A0AAQ4D8R2"/>
<dbReference type="EMBL" id="JARKHS020033639">
    <property type="protein sequence ID" value="KAK8758852.1"/>
    <property type="molecule type" value="Genomic_DNA"/>
</dbReference>
<reference evidence="1 2" key="1">
    <citation type="journal article" date="2023" name="Arcadia Sci">
        <title>De novo assembly of a long-read Amblyomma americanum tick genome.</title>
        <authorList>
            <person name="Chou S."/>
            <person name="Poskanzer K.E."/>
            <person name="Rollins M."/>
            <person name="Thuy-Boun P.S."/>
        </authorList>
    </citation>
    <scope>NUCLEOTIDE SEQUENCE [LARGE SCALE GENOMIC DNA]</scope>
    <source>
        <strain evidence="1">F_SG_1</strain>
        <tissue evidence="1">Salivary glands</tissue>
    </source>
</reference>
<dbReference type="Proteomes" id="UP001321473">
    <property type="component" value="Unassembled WGS sequence"/>
</dbReference>
<comment type="caution">
    <text evidence="1">The sequence shown here is derived from an EMBL/GenBank/DDBJ whole genome shotgun (WGS) entry which is preliminary data.</text>
</comment>
<sequence length="109" mass="12390">MMFYKSAGGRSGVYINSGAGRRYRRAQAFGGEEEAARIERVVALFFPASDLRDTLCFKRCLLFDAAFQDRTLFEKTHVNARLGTTLFSFASKVAMHCNEAHQSSDYRKY</sequence>